<accession>A0A6J6JMV7</accession>
<dbReference type="AlphaFoldDB" id="A0A6J6JMV7"/>
<dbReference type="PANTHER" id="PTHR10992">
    <property type="entry name" value="METHYLESTERASE FAMILY MEMBER"/>
    <property type="match status" value="1"/>
</dbReference>
<dbReference type="InterPro" id="IPR045889">
    <property type="entry name" value="MES/HNL"/>
</dbReference>
<reference evidence="2" key="1">
    <citation type="submission" date="2020-05" db="EMBL/GenBank/DDBJ databases">
        <authorList>
            <person name="Chiriac C."/>
            <person name="Salcher M."/>
            <person name="Ghai R."/>
            <person name="Kavagutti S V."/>
        </authorList>
    </citation>
    <scope>NUCLEOTIDE SEQUENCE</scope>
</reference>
<dbReference type="InterPro" id="IPR029058">
    <property type="entry name" value="AB_hydrolase_fold"/>
</dbReference>
<sequence>MANIILIAGTYHGGWYWDPIIPALTANGHKVFAPTLSGLDADVHTSASVNLDTHIDDVIRVTEEQHLDEVVLVGWSYGGMVITGAADRLAAKVQKLIYLDAQLPKPGEREWDLIPAHEHETFIDLCVDGANLYPDAGMLTYEPRMQPHPLATKLQPVNYSQAKFDALDKVFVFAEKWFHDPSVKSPIEASYIRASNDPGWSTHVWPFGHDLVREDGARVAELILQESSNQ</sequence>
<feature type="domain" description="AB hydrolase-1" evidence="1">
    <location>
        <begin position="4"/>
        <end position="215"/>
    </location>
</feature>
<name>A0A6J6JMV7_9ZZZZ</name>
<dbReference type="Gene3D" id="3.40.50.1820">
    <property type="entry name" value="alpha/beta hydrolase"/>
    <property type="match status" value="1"/>
</dbReference>
<dbReference type="EMBL" id="CAEZVN010000106">
    <property type="protein sequence ID" value="CAB4637725.1"/>
    <property type="molecule type" value="Genomic_DNA"/>
</dbReference>
<dbReference type="GO" id="GO:0080032">
    <property type="term" value="F:methyl jasmonate esterase activity"/>
    <property type="evidence" value="ECO:0007669"/>
    <property type="project" value="TreeGrafter"/>
</dbReference>
<dbReference type="InterPro" id="IPR000073">
    <property type="entry name" value="AB_hydrolase_1"/>
</dbReference>
<dbReference type="GO" id="GO:0080030">
    <property type="term" value="F:methyl indole-3-acetate esterase activity"/>
    <property type="evidence" value="ECO:0007669"/>
    <property type="project" value="TreeGrafter"/>
</dbReference>
<evidence type="ECO:0000259" key="1">
    <source>
        <dbReference type="Pfam" id="PF12697"/>
    </source>
</evidence>
<protein>
    <submittedName>
        <fullName evidence="2">Unannotated protein</fullName>
    </submittedName>
</protein>
<dbReference type="Pfam" id="PF12697">
    <property type="entry name" value="Abhydrolase_6"/>
    <property type="match status" value="1"/>
</dbReference>
<proteinExistence type="predicted"/>
<organism evidence="2">
    <name type="scientific">freshwater metagenome</name>
    <dbReference type="NCBI Taxonomy" id="449393"/>
    <lineage>
        <taxon>unclassified sequences</taxon>
        <taxon>metagenomes</taxon>
        <taxon>ecological metagenomes</taxon>
    </lineage>
</organism>
<evidence type="ECO:0000313" key="2">
    <source>
        <dbReference type="EMBL" id="CAB4637725.1"/>
    </source>
</evidence>
<dbReference type="PANTHER" id="PTHR10992:SF1086">
    <property type="entry name" value="AB HYDROLASE-1 DOMAIN-CONTAINING PROTEIN"/>
    <property type="match status" value="1"/>
</dbReference>
<dbReference type="SUPFAM" id="SSF53474">
    <property type="entry name" value="alpha/beta-Hydrolases"/>
    <property type="match status" value="1"/>
</dbReference>
<gene>
    <name evidence="2" type="ORF">UFOPK2001_00947</name>
</gene>